<dbReference type="EMBL" id="JAGKQM010000016">
    <property type="protein sequence ID" value="KAH0873434.1"/>
    <property type="molecule type" value="Genomic_DNA"/>
</dbReference>
<reference evidence="4 5" key="1">
    <citation type="submission" date="2021-05" db="EMBL/GenBank/DDBJ databases">
        <title>Genome Assembly of Synthetic Allotetraploid Brassica napus Reveals Homoeologous Exchanges between Subgenomes.</title>
        <authorList>
            <person name="Davis J.T."/>
        </authorList>
    </citation>
    <scope>NUCLEOTIDE SEQUENCE [LARGE SCALE GENOMIC DNA]</scope>
    <source>
        <strain evidence="5">cv. Da-Ae</strain>
        <tissue evidence="4">Seedling</tissue>
    </source>
</reference>
<feature type="region of interest" description="Disordered" evidence="2">
    <location>
        <begin position="1"/>
        <end position="21"/>
    </location>
</feature>
<keyword evidence="1" id="KW-0677">Repeat</keyword>
<evidence type="ECO:0000256" key="1">
    <source>
        <dbReference type="ARBA" id="ARBA00022737"/>
    </source>
</evidence>
<evidence type="ECO:0000259" key="3">
    <source>
        <dbReference type="Pfam" id="PF23231"/>
    </source>
</evidence>
<feature type="domain" description="Pre-mRNA-splicing factor Syf1/CRNKL1-like C-terminal HAT-repeats" evidence="3">
    <location>
        <begin position="59"/>
        <end position="92"/>
    </location>
</feature>
<gene>
    <name evidence="4" type="ORF">HID58_070796</name>
</gene>
<dbReference type="Pfam" id="PF23231">
    <property type="entry name" value="HAT_Syf1_CNRKL1_C"/>
    <property type="match status" value="1"/>
</dbReference>
<keyword evidence="5" id="KW-1185">Reference proteome</keyword>
<dbReference type="Proteomes" id="UP000824890">
    <property type="component" value="Unassembled WGS sequence"/>
</dbReference>
<dbReference type="InterPro" id="IPR055430">
    <property type="entry name" value="HAT_Syf1_CNRKL1_C"/>
</dbReference>
<feature type="non-terminal residue" evidence="4">
    <location>
        <position position="1"/>
    </location>
</feature>
<protein>
    <recommendedName>
        <fullName evidence="3">Pre-mRNA-splicing factor Syf1/CRNKL1-like C-terminal HAT-repeats domain-containing protein</fullName>
    </recommendedName>
</protein>
<sequence length="163" mass="20101">SKSKNEDGERERERDREREREIEREREHAYRRAMKTFVKWIRERFSSNKTEVFFVHFLTLLLEENNYFEDAFKVYERGVKTFKYPHVKDIWVRQSWSVPEFVRLEEDYGLAKRAMNVYEKTKEIWRGKRRAEETRFHRRLNGSSCPQHLPQLYQKMVECNSGL</sequence>
<evidence type="ECO:0000313" key="5">
    <source>
        <dbReference type="Proteomes" id="UP000824890"/>
    </source>
</evidence>
<evidence type="ECO:0000313" key="4">
    <source>
        <dbReference type="EMBL" id="KAH0873434.1"/>
    </source>
</evidence>
<proteinExistence type="predicted"/>
<organism evidence="4 5">
    <name type="scientific">Brassica napus</name>
    <name type="common">Rape</name>
    <dbReference type="NCBI Taxonomy" id="3708"/>
    <lineage>
        <taxon>Eukaryota</taxon>
        <taxon>Viridiplantae</taxon>
        <taxon>Streptophyta</taxon>
        <taxon>Embryophyta</taxon>
        <taxon>Tracheophyta</taxon>
        <taxon>Spermatophyta</taxon>
        <taxon>Magnoliopsida</taxon>
        <taxon>eudicotyledons</taxon>
        <taxon>Gunneridae</taxon>
        <taxon>Pentapetalae</taxon>
        <taxon>rosids</taxon>
        <taxon>malvids</taxon>
        <taxon>Brassicales</taxon>
        <taxon>Brassicaceae</taxon>
        <taxon>Brassiceae</taxon>
        <taxon>Brassica</taxon>
    </lineage>
</organism>
<evidence type="ECO:0000256" key="2">
    <source>
        <dbReference type="SAM" id="MobiDB-lite"/>
    </source>
</evidence>
<comment type="caution">
    <text evidence="4">The sequence shown here is derived from an EMBL/GenBank/DDBJ whole genome shotgun (WGS) entry which is preliminary data.</text>
</comment>
<name>A0ABQ7YZS2_BRANA</name>
<accession>A0ABQ7YZS2</accession>